<gene>
    <name evidence="2" type="ORF">PMG25_15460</name>
</gene>
<proteinExistence type="predicted"/>
<keyword evidence="3" id="KW-1185">Reference proteome</keyword>
<sequence length="344" mass="39558">MKDKLRLTTLGIELAREEQFPDGCPILKAWRGNYSPHFNQVIQETLEIVETSEADGFILPSNVSFYSAEKIAEIGEIVSKLKLPAIGFDISNERRKPAWLDYIIRFSWYGSFQESGGIISPAFLNSEGFDLLAELGIDNWEPSEKEEYPTVSFCGREGGKIGLAIWRMMPKTLTRKMAANFFCGTTRGIRATCCYPLRVDTMQILEKDARIKTDFMGRGQVGMGPKEQGQRRKQFLQNLQNNAYALCSRGTDNYSWRFYEALSLGKIPILIDTDCVLPLEDEIAWDDVIVRVPSTRLPELPDRLWEWHNRFSDSEFRDLQRQLRSLFERLTPAQFYPALLKKIL</sequence>
<feature type="domain" description="Exostosin GT47" evidence="1">
    <location>
        <begin position="228"/>
        <end position="301"/>
    </location>
</feature>
<protein>
    <submittedName>
        <fullName evidence="2">Exostosin family protein</fullName>
    </submittedName>
</protein>
<evidence type="ECO:0000259" key="1">
    <source>
        <dbReference type="Pfam" id="PF03016"/>
    </source>
</evidence>
<accession>A0ABT7B8J6</accession>
<organism evidence="2 3">
    <name type="scientific">Roseofilum capinflatum BLCC-M114</name>
    <dbReference type="NCBI Taxonomy" id="3022440"/>
    <lineage>
        <taxon>Bacteria</taxon>
        <taxon>Bacillati</taxon>
        <taxon>Cyanobacteriota</taxon>
        <taxon>Cyanophyceae</taxon>
        <taxon>Desertifilales</taxon>
        <taxon>Desertifilaceae</taxon>
        <taxon>Roseofilum</taxon>
        <taxon>Roseofilum capinflatum</taxon>
    </lineage>
</organism>
<name>A0ABT7B8J6_9CYAN</name>
<dbReference type="InterPro" id="IPR004263">
    <property type="entry name" value="Exostosin"/>
</dbReference>
<dbReference type="RefSeq" id="WP_283767790.1">
    <property type="nucleotide sequence ID" value="NZ_JAQOSO010000084.1"/>
</dbReference>
<evidence type="ECO:0000313" key="3">
    <source>
        <dbReference type="Proteomes" id="UP001235849"/>
    </source>
</evidence>
<dbReference type="EMBL" id="JAQOSO010000084">
    <property type="protein sequence ID" value="MDJ1175487.1"/>
    <property type="molecule type" value="Genomic_DNA"/>
</dbReference>
<evidence type="ECO:0000313" key="2">
    <source>
        <dbReference type="EMBL" id="MDJ1175487.1"/>
    </source>
</evidence>
<dbReference type="InterPro" id="IPR040911">
    <property type="entry name" value="Exostosin_GT47"/>
</dbReference>
<dbReference type="Proteomes" id="UP001235849">
    <property type="component" value="Unassembled WGS sequence"/>
</dbReference>
<dbReference type="PANTHER" id="PTHR11062">
    <property type="entry name" value="EXOSTOSIN HEPARAN SULFATE GLYCOSYLTRANSFERASE -RELATED"/>
    <property type="match status" value="1"/>
</dbReference>
<reference evidence="2 3" key="1">
    <citation type="submission" date="2023-01" db="EMBL/GenBank/DDBJ databases">
        <title>Novel diversity within Roseofilum (Cyanobacteria; Desertifilaceae) from marine benthic mats with descriptions of four novel species.</title>
        <authorList>
            <person name="Wang Y."/>
            <person name="Berthold D.E."/>
            <person name="Hu J."/>
            <person name="Lefler F.W."/>
            <person name="Laughinghouse H.D. IV."/>
        </authorList>
    </citation>
    <scope>NUCLEOTIDE SEQUENCE [LARGE SCALE GENOMIC DNA]</scope>
    <source>
        <strain evidence="2 3">BLCC-M114</strain>
    </source>
</reference>
<comment type="caution">
    <text evidence="2">The sequence shown here is derived from an EMBL/GenBank/DDBJ whole genome shotgun (WGS) entry which is preliminary data.</text>
</comment>
<dbReference type="Pfam" id="PF03016">
    <property type="entry name" value="Exostosin_GT47"/>
    <property type="match status" value="1"/>
</dbReference>